<dbReference type="STRING" id="930131.SAMN05216389_10633"/>
<feature type="domain" description="YdhG-like" evidence="1">
    <location>
        <begin position="8"/>
        <end position="59"/>
    </location>
</feature>
<dbReference type="EMBL" id="FOHE01000006">
    <property type="protein sequence ID" value="SET14464.1"/>
    <property type="molecule type" value="Genomic_DNA"/>
</dbReference>
<reference evidence="2 3" key="1">
    <citation type="submission" date="2016-10" db="EMBL/GenBank/DDBJ databases">
        <authorList>
            <person name="de Groot N.N."/>
        </authorList>
    </citation>
    <scope>NUCLEOTIDE SEQUENCE [LARGE SCALE GENOMIC DNA]</scope>
    <source>
        <strain evidence="2 3">IBRC-M 10780</strain>
    </source>
</reference>
<evidence type="ECO:0000313" key="2">
    <source>
        <dbReference type="EMBL" id="SET14464.1"/>
    </source>
</evidence>
<proteinExistence type="predicted"/>
<organism evidence="2 3">
    <name type="scientific">Oceanobacillus limi</name>
    <dbReference type="NCBI Taxonomy" id="930131"/>
    <lineage>
        <taxon>Bacteria</taxon>
        <taxon>Bacillati</taxon>
        <taxon>Bacillota</taxon>
        <taxon>Bacilli</taxon>
        <taxon>Bacillales</taxon>
        <taxon>Bacillaceae</taxon>
        <taxon>Oceanobacillus</taxon>
    </lineage>
</organism>
<dbReference type="InterPro" id="IPR014922">
    <property type="entry name" value="YdhG-like"/>
</dbReference>
<dbReference type="AlphaFoldDB" id="A0A1I0C5U3"/>
<accession>A0A1I0C5U3</accession>
<dbReference type="Pfam" id="PF08818">
    <property type="entry name" value="DUF1801"/>
    <property type="match status" value="1"/>
</dbReference>
<evidence type="ECO:0000259" key="1">
    <source>
        <dbReference type="Pfam" id="PF08818"/>
    </source>
</evidence>
<evidence type="ECO:0000313" key="3">
    <source>
        <dbReference type="Proteomes" id="UP000198618"/>
    </source>
</evidence>
<protein>
    <recommendedName>
        <fullName evidence="1">YdhG-like domain-containing protein</fullName>
    </recommendedName>
</protein>
<gene>
    <name evidence="2" type="ORF">SAMN05216389_10633</name>
</gene>
<name>A0A1I0C5U3_9BACI</name>
<sequence>MGFSPKTARFSLYFATGDTDRDKLLSKLGKHKSGAACVYVNKLADVDLEVLKALIEQSVTFLQEKYPSNN</sequence>
<dbReference type="Proteomes" id="UP000198618">
    <property type="component" value="Unassembled WGS sequence"/>
</dbReference>
<keyword evidence="3" id="KW-1185">Reference proteome</keyword>